<dbReference type="InterPro" id="IPR036259">
    <property type="entry name" value="MFS_trans_sf"/>
</dbReference>
<feature type="transmembrane region" description="Helical" evidence="5">
    <location>
        <begin position="278"/>
        <end position="302"/>
    </location>
</feature>
<keyword evidence="4 5" id="KW-0472">Membrane</keyword>
<feature type="transmembrane region" description="Helical" evidence="5">
    <location>
        <begin position="820"/>
        <end position="841"/>
    </location>
</feature>
<evidence type="ECO:0000256" key="5">
    <source>
        <dbReference type="SAM" id="Phobius"/>
    </source>
</evidence>
<keyword evidence="7" id="KW-1185">Reference proteome</keyword>
<dbReference type="Gene3D" id="1.20.1250.20">
    <property type="entry name" value="MFS general substrate transporter like domains"/>
    <property type="match status" value="3"/>
</dbReference>
<dbReference type="GO" id="GO:0016020">
    <property type="term" value="C:membrane"/>
    <property type="evidence" value="ECO:0007669"/>
    <property type="project" value="UniProtKB-SubCell"/>
</dbReference>
<dbReference type="PANTHER" id="PTHR23507:SF39">
    <property type="entry name" value="GH23453P-RELATED"/>
    <property type="match status" value="1"/>
</dbReference>
<evidence type="ECO:0000313" key="6">
    <source>
        <dbReference type="EnsemblMetazoa" id="AEPI006026-PA"/>
    </source>
</evidence>
<feature type="transmembrane region" description="Helical" evidence="5">
    <location>
        <begin position="152"/>
        <end position="174"/>
    </location>
</feature>
<reference evidence="7" key="1">
    <citation type="submission" date="2013-03" db="EMBL/GenBank/DDBJ databases">
        <title>The Genome Sequence of Anopheles epiroticus epiroticus2.</title>
        <authorList>
            <consortium name="The Broad Institute Genomics Platform"/>
            <person name="Neafsey D.E."/>
            <person name="Howell P."/>
            <person name="Walker B."/>
            <person name="Young S.K."/>
            <person name="Zeng Q."/>
            <person name="Gargeya S."/>
            <person name="Fitzgerald M."/>
            <person name="Haas B."/>
            <person name="Abouelleil A."/>
            <person name="Allen A.W."/>
            <person name="Alvarado L."/>
            <person name="Arachchi H.M."/>
            <person name="Berlin A.M."/>
            <person name="Chapman S.B."/>
            <person name="Gainer-Dewar J."/>
            <person name="Goldberg J."/>
            <person name="Griggs A."/>
            <person name="Gujja S."/>
            <person name="Hansen M."/>
            <person name="Howarth C."/>
            <person name="Imamovic A."/>
            <person name="Ireland A."/>
            <person name="Larimer J."/>
            <person name="McCowan C."/>
            <person name="Murphy C."/>
            <person name="Pearson M."/>
            <person name="Poon T.W."/>
            <person name="Priest M."/>
            <person name="Roberts A."/>
            <person name="Saif S."/>
            <person name="Shea T."/>
            <person name="Sisk P."/>
            <person name="Sykes S."/>
            <person name="Wortman J."/>
            <person name="Nusbaum C."/>
            <person name="Birren B."/>
        </authorList>
    </citation>
    <scope>NUCLEOTIDE SEQUENCE [LARGE SCALE GENOMIC DNA]</scope>
    <source>
        <strain evidence="7">Epiroticus2</strain>
    </source>
</reference>
<dbReference type="SUPFAM" id="SSF103473">
    <property type="entry name" value="MFS general substrate transporter"/>
    <property type="match status" value="2"/>
</dbReference>
<name>A0A182PGG7_9DIPT</name>
<feature type="transmembrane region" description="Helical" evidence="5">
    <location>
        <begin position="662"/>
        <end position="683"/>
    </location>
</feature>
<feature type="transmembrane region" description="Helical" evidence="5">
    <location>
        <begin position="634"/>
        <end position="656"/>
    </location>
</feature>
<evidence type="ECO:0000256" key="2">
    <source>
        <dbReference type="ARBA" id="ARBA00022692"/>
    </source>
</evidence>
<reference evidence="6" key="2">
    <citation type="submission" date="2020-05" db="UniProtKB">
        <authorList>
            <consortium name="EnsemblMetazoa"/>
        </authorList>
    </citation>
    <scope>IDENTIFICATION</scope>
    <source>
        <strain evidence="6">Epiroticus2</strain>
    </source>
</reference>
<feature type="transmembrane region" description="Helical" evidence="5">
    <location>
        <begin position="565"/>
        <end position="589"/>
    </location>
</feature>
<feature type="transmembrane region" description="Helical" evidence="5">
    <location>
        <begin position="404"/>
        <end position="425"/>
    </location>
</feature>
<evidence type="ECO:0008006" key="8">
    <source>
        <dbReference type="Google" id="ProtNLM"/>
    </source>
</evidence>
<keyword evidence="3 5" id="KW-1133">Transmembrane helix</keyword>
<dbReference type="AlphaFoldDB" id="A0A182PGG7"/>
<organism evidence="6 7">
    <name type="scientific">Anopheles epiroticus</name>
    <dbReference type="NCBI Taxonomy" id="199890"/>
    <lineage>
        <taxon>Eukaryota</taxon>
        <taxon>Metazoa</taxon>
        <taxon>Ecdysozoa</taxon>
        <taxon>Arthropoda</taxon>
        <taxon>Hexapoda</taxon>
        <taxon>Insecta</taxon>
        <taxon>Pterygota</taxon>
        <taxon>Neoptera</taxon>
        <taxon>Endopterygota</taxon>
        <taxon>Diptera</taxon>
        <taxon>Nematocera</taxon>
        <taxon>Culicoidea</taxon>
        <taxon>Culicidae</taxon>
        <taxon>Anophelinae</taxon>
        <taxon>Anopheles</taxon>
    </lineage>
</organism>
<feature type="transmembrane region" description="Helical" evidence="5">
    <location>
        <begin position="120"/>
        <end position="140"/>
    </location>
</feature>
<dbReference type="PANTHER" id="PTHR23507">
    <property type="entry name" value="ZGC:174356"/>
    <property type="match status" value="1"/>
</dbReference>
<evidence type="ECO:0000256" key="1">
    <source>
        <dbReference type="ARBA" id="ARBA00004141"/>
    </source>
</evidence>
<sequence length="921" mass="101587">MEEGRSDSVYSSGEEDLFAKQSLMRLRNAARWREQTQYISFEPALLVFCFAMSISEVVLANHIILQTCAVEGFDRADCQLLNTDSNSSQRATIETQVQPVAANVTMVIVIIKSVVPALSALLLGVLCSFVLLTALTFLSMQVTMTPWYYTVAYLPFSLLGGMTVITAAAFSYLSDVTNEQTRTMRMGFMEASMMAGALLGFLASSYIVEWLNVAATFLIASVLIALAIAYVALFTEDSIILGSNNSAMEKLRDLLSCERLRELSGTFFMRRAGYVREILWLIVLLTGLTELAGGSGGVFYLFTRRKFGWDLKQFSYFQFTDVLIIIFGNVIGIPILKQLLHCSDTTVAIVSIACYIVDSLIVGFASSGWMLYLAISLTALKGTDGAALMTICSTILPAGDMAKFFTMALSLTAVVPLVSAPLFTVVYNATIETAPQVFNFVAAGVFGAALLLMLYQTPPRLERKYRYLILEPAVLLIFFAWNVSSAVFANQIVYQTCTAAFGKNESLCDQLGTENETEEVQQLEKAVQPYSANILMAKSLVESIIPALGSMFIGPWSDRYGRKPVIVSCFTGSFLTYSIVALISFLSMYYTINPWYYVLASIATALSGGTCALITGVFCYIADVTEEKNRATKMAIVEAAVFTGLLAGTLSSSFILRWTNGTTVFTIAACSVLFGLLYIIFYIEESIKPNELSVGNNRARELFRLDLVSELMQTCFKRRPNYDRLIIWLVILALAANIFAMDGSQTVFLLFLRERFEWTVKDYSYYDATAIVFMIVGNTAGLYVLRKLFNPSVTVLAALGYCCYAINSSVQALASEPWHLYMGTALCFMKGIAGPMSRAVISNTAPANDIGKIFSLTTSIESITPLFSAPLYTFVYKSTLSWYPGAFNLITATVYFTCACLMIFAKIFQSMYQTTTYTSIN</sequence>
<feature type="transmembrane region" description="Helical" evidence="5">
    <location>
        <begin position="467"/>
        <end position="484"/>
    </location>
</feature>
<feature type="transmembrane region" description="Helical" evidence="5">
    <location>
        <begin position="792"/>
        <end position="814"/>
    </location>
</feature>
<feature type="transmembrane region" description="Helical" evidence="5">
    <location>
        <begin position="186"/>
        <end position="207"/>
    </location>
</feature>
<feature type="transmembrane region" description="Helical" evidence="5">
    <location>
        <begin position="763"/>
        <end position="785"/>
    </location>
</feature>
<feature type="transmembrane region" description="Helical" evidence="5">
    <location>
        <begin position="347"/>
        <end position="365"/>
    </location>
</feature>
<proteinExistence type="predicted"/>
<feature type="transmembrane region" description="Helical" evidence="5">
    <location>
        <begin position="437"/>
        <end position="455"/>
    </location>
</feature>
<comment type="subcellular location">
    <subcellularLocation>
        <location evidence="1">Membrane</location>
        <topology evidence="1">Multi-pass membrane protein</topology>
    </subcellularLocation>
</comment>
<evidence type="ECO:0000313" key="7">
    <source>
        <dbReference type="Proteomes" id="UP000075885"/>
    </source>
</evidence>
<keyword evidence="2 5" id="KW-0812">Transmembrane</keyword>
<dbReference type="GO" id="GO:0022857">
    <property type="term" value="F:transmembrane transporter activity"/>
    <property type="evidence" value="ECO:0007669"/>
    <property type="project" value="InterPro"/>
</dbReference>
<feature type="transmembrane region" description="Helical" evidence="5">
    <location>
        <begin position="595"/>
        <end position="622"/>
    </location>
</feature>
<evidence type="ECO:0000256" key="3">
    <source>
        <dbReference type="ARBA" id="ARBA00022989"/>
    </source>
</evidence>
<feature type="transmembrane region" description="Helical" evidence="5">
    <location>
        <begin position="853"/>
        <end position="876"/>
    </location>
</feature>
<dbReference type="InterPro" id="IPR011701">
    <property type="entry name" value="MFS"/>
</dbReference>
<evidence type="ECO:0000256" key="4">
    <source>
        <dbReference type="ARBA" id="ARBA00023136"/>
    </source>
</evidence>
<protein>
    <recommendedName>
        <fullName evidence="8">Major facilitator superfamily (MFS) profile domain-containing protein</fullName>
    </recommendedName>
</protein>
<dbReference type="Pfam" id="PF07690">
    <property type="entry name" value="MFS_1"/>
    <property type="match status" value="2"/>
</dbReference>
<dbReference type="VEuPathDB" id="VectorBase:AEPI006026"/>
<accession>A0A182PGG7</accession>
<dbReference type="EnsemblMetazoa" id="AEPI006026-RA">
    <property type="protein sequence ID" value="AEPI006026-PA"/>
    <property type="gene ID" value="AEPI006026"/>
</dbReference>
<feature type="transmembrane region" description="Helical" evidence="5">
    <location>
        <begin position="725"/>
        <end position="751"/>
    </location>
</feature>
<feature type="transmembrane region" description="Helical" evidence="5">
    <location>
        <begin position="314"/>
        <end position="335"/>
    </location>
</feature>
<dbReference type="Proteomes" id="UP000075885">
    <property type="component" value="Unassembled WGS sequence"/>
</dbReference>
<feature type="transmembrane region" description="Helical" evidence="5">
    <location>
        <begin position="882"/>
        <end position="904"/>
    </location>
</feature>
<feature type="transmembrane region" description="Helical" evidence="5">
    <location>
        <begin position="213"/>
        <end position="233"/>
    </location>
</feature>